<comment type="similarity">
    <text evidence="1">Belongs to the ComF/GntX family.</text>
</comment>
<name>A0ABW9ZX59_9BACT</name>
<proteinExistence type="inferred from homology"/>
<dbReference type="InterPro" id="IPR000836">
    <property type="entry name" value="PRTase_dom"/>
</dbReference>
<dbReference type="Proteomes" id="UP000753802">
    <property type="component" value="Unassembled WGS sequence"/>
</dbReference>
<evidence type="ECO:0000313" key="2">
    <source>
        <dbReference type="EMBL" id="NCI51730.1"/>
    </source>
</evidence>
<dbReference type="CDD" id="cd06223">
    <property type="entry name" value="PRTases_typeI"/>
    <property type="match status" value="1"/>
</dbReference>
<sequence>MKINSLSSRLLHLFYPHNCEGCGSDVVFDSQLLCARCRHRLPETNFFGQANNPVEKLFYGRVNIQQAGAAFYFTKDSLLQHLMIQLKYRGNKEAGYFLGRMLGTILSACKKYADIDALVPLPLNPRKEQSRGYNQAALLCEGVHQVWAKPVLPDAITRTRFTETQTRQNRLSRWQNMDGVFAVTDASALRNRHILLIDDVITTGATLEACSSSLLAVEGVRVSIGAAAYTV</sequence>
<accession>A0ABW9ZX59</accession>
<comment type="caution">
    <text evidence="2">The sequence shown here is derived from an EMBL/GenBank/DDBJ whole genome shotgun (WGS) entry which is preliminary data.</text>
</comment>
<keyword evidence="3" id="KW-1185">Reference proteome</keyword>
<dbReference type="EMBL" id="JAACJS010000015">
    <property type="protein sequence ID" value="NCI51730.1"/>
    <property type="molecule type" value="Genomic_DNA"/>
</dbReference>
<reference evidence="2 3" key="1">
    <citation type="submission" date="2020-01" db="EMBL/GenBank/DDBJ databases">
        <title>Genome analysis.</title>
        <authorList>
            <person name="Wu S."/>
            <person name="Wang G."/>
        </authorList>
    </citation>
    <scope>NUCLEOTIDE SEQUENCE [LARGE SCALE GENOMIC DNA]</scope>
    <source>
        <strain evidence="2 3">SYL130</strain>
    </source>
</reference>
<dbReference type="PANTHER" id="PTHR47505:SF1">
    <property type="entry name" value="DNA UTILIZATION PROTEIN YHGH"/>
    <property type="match status" value="1"/>
</dbReference>
<evidence type="ECO:0000256" key="1">
    <source>
        <dbReference type="ARBA" id="ARBA00008007"/>
    </source>
</evidence>
<dbReference type="SUPFAM" id="SSF53271">
    <property type="entry name" value="PRTase-like"/>
    <property type="match status" value="1"/>
</dbReference>
<dbReference type="PANTHER" id="PTHR47505">
    <property type="entry name" value="DNA UTILIZATION PROTEIN YHGH"/>
    <property type="match status" value="1"/>
</dbReference>
<dbReference type="RefSeq" id="WP_161820002.1">
    <property type="nucleotide sequence ID" value="NZ_JAACJS010000015.1"/>
</dbReference>
<dbReference type="InterPro" id="IPR051910">
    <property type="entry name" value="ComF/GntX_DNA_util-trans"/>
</dbReference>
<organism evidence="2 3">
    <name type="scientific">Sediminibacterium roseum</name>
    <dbReference type="NCBI Taxonomy" id="1978412"/>
    <lineage>
        <taxon>Bacteria</taxon>
        <taxon>Pseudomonadati</taxon>
        <taxon>Bacteroidota</taxon>
        <taxon>Chitinophagia</taxon>
        <taxon>Chitinophagales</taxon>
        <taxon>Chitinophagaceae</taxon>
        <taxon>Sediminibacterium</taxon>
    </lineage>
</organism>
<protein>
    <submittedName>
        <fullName evidence="2">ComF family protein</fullName>
    </submittedName>
</protein>
<gene>
    <name evidence="2" type="ORF">GWC95_17530</name>
</gene>
<dbReference type="InterPro" id="IPR029057">
    <property type="entry name" value="PRTase-like"/>
</dbReference>
<dbReference type="Gene3D" id="3.40.50.2020">
    <property type="match status" value="1"/>
</dbReference>
<evidence type="ECO:0000313" key="3">
    <source>
        <dbReference type="Proteomes" id="UP000753802"/>
    </source>
</evidence>